<gene>
    <name evidence="2" type="ORF">HY221_01850</name>
</gene>
<protein>
    <submittedName>
        <fullName evidence="2">Site-specific integrase</fullName>
    </submittedName>
</protein>
<dbReference type="SUPFAM" id="SSF56349">
    <property type="entry name" value="DNA breaking-rejoining enzymes"/>
    <property type="match status" value="1"/>
</dbReference>
<accession>A0A932R1S7</accession>
<reference evidence="2" key="1">
    <citation type="submission" date="2020-07" db="EMBL/GenBank/DDBJ databases">
        <title>Huge and variable diversity of episymbiotic CPR bacteria and DPANN archaea in groundwater ecosystems.</title>
        <authorList>
            <person name="He C.Y."/>
            <person name="Keren R."/>
            <person name="Whittaker M."/>
            <person name="Farag I.F."/>
            <person name="Doudna J."/>
            <person name="Cate J.H.D."/>
            <person name="Banfield J.F."/>
        </authorList>
    </citation>
    <scope>NUCLEOTIDE SEQUENCE</scope>
    <source>
        <strain evidence="2">NC_groundwater_973_Pr1_S-0.2um_54_13</strain>
    </source>
</reference>
<dbReference type="InterPro" id="IPR013762">
    <property type="entry name" value="Integrase-like_cat_sf"/>
</dbReference>
<dbReference type="InterPro" id="IPR011010">
    <property type="entry name" value="DNA_brk_join_enz"/>
</dbReference>
<name>A0A932R1S7_9BACT</name>
<dbReference type="GO" id="GO:0003677">
    <property type="term" value="F:DNA binding"/>
    <property type="evidence" value="ECO:0007669"/>
    <property type="project" value="InterPro"/>
</dbReference>
<dbReference type="AlphaFoldDB" id="A0A932R1S7"/>
<proteinExistence type="predicted"/>
<evidence type="ECO:0000256" key="1">
    <source>
        <dbReference type="ARBA" id="ARBA00023172"/>
    </source>
</evidence>
<dbReference type="Proteomes" id="UP000753196">
    <property type="component" value="Unassembled WGS sequence"/>
</dbReference>
<sequence>SGERLLEIEVRGKRGVGYCKSMTGAILPFQRMQKRHQGKPTDKIFGKTPRVEMNKVLEDLKLKHDRDGNVRTAYSLRHTYICLRLMEGADIYQIAKNCRTSVEMIEQFYAAHLKNTLDASAINVRKPKKKAEPKKKPDKKAK</sequence>
<keyword evidence="1" id="KW-0233">DNA recombination</keyword>
<dbReference type="Gene3D" id="1.10.443.10">
    <property type="entry name" value="Intergrase catalytic core"/>
    <property type="match status" value="1"/>
</dbReference>
<dbReference type="GO" id="GO:0015074">
    <property type="term" value="P:DNA integration"/>
    <property type="evidence" value="ECO:0007669"/>
    <property type="project" value="InterPro"/>
</dbReference>
<dbReference type="GO" id="GO:0006310">
    <property type="term" value="P:DNA recombination"/>
    <property type="evidence" value="ECO:0007669"/>
    <property type="project" value="UniProtKB-KW"/>
</dbReference>
<comment type="caution">
    <text evidence="2">The sequence shown here is derived from an EMBL/GenBank/DDBJ whole genome shotgun (WGS) entry which is preliminary data.</text>
</comment>
<evidence type="ECO:0000313" key="2">
    <source>
        <dbReference type="EMBL" id="MBI3631056.1"/>
    </source>
</evidence>
<feature type="non-terminal residue" evidence="2">
    <location>
        <position position="1"/>
    </location>
</feature>
<dbReference type="EMBL" id="JACQCR010000043">
    <property type="protein sequence ID" value="MBI3631056.1"/>
    <property type="molecule type" value="Genomic_DNA"/>
</dbReference>
<organism evidence="2 3">
    <name type="scientific">Candidatus Sungiibacteriota bacterium</name>
    <dbReference type="NCBI Taxonomy" id="2750080"/>
    <lineage>
        <taxon>Bacteria</taxon>
        <taxon>Candidatus Sungiibacteriota</taxon>
    </lineage>
</organism>
<evidence type="ECO:0000313" key="3">
    <source>
        <dbReference type="Proteomes" id="UP000753196"/>
    </source>
</evidence>